<organism evidence="2 3">
    <name type="scientific">Thiomicrorhabdus sediminis</name>
    <dbReference type="NCBI Taxonomy" id="2580412"/>
    <lineage>
        <taxon>Bacteria</taxon>
        <taxon>Pseudomonadati</taxon>
        <taxon>Pseudomonadota</taxon>
        <taxon>Gammaproteobacteria</taxon>
        <taxon>Thiotrichales</taxon>
        <taxon>Piscirickettsiaceae</taxon>
        <taxon>Thiomicrorhabdus</taxon>
    </lineage>
</organism>
<dbReference type="InterPro" id="IPR041854">
    <property type="entry name" value="BFD-like_2Fe2S-bd_dom_sf"/>
</dbReference>
<gene>
    <name evidence="2" type="ORF">FE785_03310</name>
</gene>
<dbReference type="AlphaFoldDB" id="A0A4P9K490"/>
<keyword evidence="3" id="KW-1185">Reference proteome</keyword>
<proteinExistence type="predicted"/>
<dbReference type="InterPro" id="IPR007419">
    <property type="entry name" value="BFD-like_2Fe2S-bd_dom"/>
</dbReference>
<evidence type="ECO:0000259" key="1">
    <source>
        <dbReference type="Pfam" id="PF04324"/>
    </source>
</evidence>
<dbReference type="EMBL" id="CP040602">
    <property type="protein sequence ID" value="QCU89735.1"/>
    <property type="molecule type" value="Genomic_DNA"/>
</dbReference>
<evidence type="ECO:0000313" key="2">
    <source>
        <dbReference type="EMBL" id="QCU89735.1"/>
    </source>
</evidence>
<evidence type="ECO:0000313" key="3">
    <source>
        <dbReference type="Proteomes" id="UP000304864"/>
    </source>
</evidence>
<dbReference type="Gene3D" id="1.10.10.1100">
    <property type="entry name" value="BFD-like [2Fe-2S]-binding domain"/>
    <property type="match status" value="1"/>
</dbReference>
<name>A0A4P9K490_9GAMM</name>
<dbReference type="KEGG" id="thig:FE785_03310"/>
<reference evidence="2 3" key="1">
    <citation type="submission" date="2019-05" db="EMBL/GenBank/DDBJ databases">
        <title>Thiomicrorhabdus sediminis sp. nov, a novel sulfur-oxidizing bacterium isolated from coastal sediment.</title>
        <authorList>
            <person name="Liu X."/>
        </authorList>
    </citation>
    <scope>NUCLEOTIDE SEQUENCE [LARGE SCALE GENOMIC DNA]</scope>
    <source>
        <strain evidence="2 3">G1</strain>
    </source>
</reference>
<dbReference type="OrthoDB" id="5612731at2"/>
<dbReference type="Pfam" id="PF04324">
    <property type="entry name" value="Fer2_BFD"/>
    <property type="match status" value="1"/>
</dbReference>
<dbReference type="RefSeq" id="WP_138564388.1">
    <property type="nucleotide sequence ID" value="NZ_CP040602.1"/>
</dbReference>
<sequence>MPELSLESLPETITRNLSRNLCVCYDVPRQEVIECILQGASTWEEVSDKTYACQGSGCCERQVKRLVEQINELKAQNSSD</sequence>
<dbReference type="Proteomes" id="UP000304864">
    <property type="component" value="Chromosome"/>
</dbReference>
<accession>A0A4P9K490</accession>
<feature type="domain" description="BFD-like [2Fe-2S]-binding" evidence="1">
    <location>
        <begin position="22"/>
        <end position="68"/>
    </location>
</feature>
<protein>
    <submittedName>
        <fullName evidence="2">(2Fe-2S)-binding protein</fullName>
    </submittedName>
</protein>